<dbReference type="InterPro" id="IPR035992">
    <property type="entry name" value="Ricin_B-like_lectins"/>
</dbReference>
<dbReference type="InterPro" id="IPR029062">
    <property type="entry name" value="Class_I_gatase-like"/>
</dbReference>
<dbReference type="SUPFAM" id="SSF52317">
    <property type="entry name" value="Class I glutamine amidotransferase-like"/>
    <property type="match status" value="1"/>
</dbReference>
<sequence>MRHSLTRRVLGLSAAAFVTLAFNAVPPSNAADTPYDVLVFSKTAGFRHDSIPAGIQMIRELGSANSFTVTATEDANQFNASNLAQYEAVVFLSTTGDVLNPTQQTAFENYIRGGGGYVGIHSASDTEYDWPFYGELVGAYFSSHPAIQQATERVENRAHQATQHLNPAWVRTDEWYNFRTNVRSTARVLTTLDESTYSGGGMGADHPFTWCKTLQGGRSFYTGNGHTQASYTEADFRSLVLGGIRYAANRTKADCRPETGYTTLYNGSTTGWSQAGPGSFTNSNGTLTSTGGLGMLWYSTKEFRSYSLKLDWRMPGDDNSGVLVGFPASSDPNSAMDNGYEVQIDATDTVDKTTGSIYGFKAADQAARDAALNPPGEWNTYELLVEGERLQVFLNGVKINDFTNADPVRSLTSGYIGIQNHGTGDDVSFRNIRIKEQGGTVPRTGPITGVAGKCVDVNGGNTTDGTKIQLWTCSGGTKQQWTVSGSTLRALGKCMTVAGGSTANGAQIQLSTCNGSGSQNWAAGSNGSLVNSQSGKCLDANGASSADGTQLIIWTCHGGTNQRWTLP</sequence>
<dbReference type="Pfam" id="PF00652">
    <property type="entry name" value="Ricin_B_lectin"/>
    <property type="match status" value="1"/>
</dbReference>
<gene>
    <name evidence="3" type="ORF">JOF56_008599</name>
</gene>
<evidence type="ECO:0000313" key="3">
    <source>
        <dbReference type="EMBL" id="MBP2328214.1"/>
    </source>
</evidence>
<accession>A0ABS4TUY7</accession>
<dbReference type="InterPro" id="IPR029010">
    <property type="entry name" value="ThuA-like"/>
</dbReference>
<dbReference type="Pfam" id="PF06283">
    <property type="entry name" value="ThuA"/>
    <property type="match status" value="1"/>
</dbReference>
<name>A0ABS4TUY7_9PSEU</name>
<proteinExistence type="predicted"/>
<dbReference type="PANTHER" id="PTHR40469:SF2">
    <property type="entry name" value="GALACTOSE-BINDING DOMAIN-LIKE SUPERFAMILY PROTEIN"/>
    <property type="match status" value="1"/>
</dbReference>
<dbReference type="Gene3D" id="2.80.10.50">
    <property type="match status" value="2"/>
</dbReference>
<dbReference type="Gene3D" id="2.60.120.560">
    <property type="entry name" value="Exo-inulinase, domain 1"/>
    <property type="match status" value="1"/>
</dbReference>
<dbReference type="PANTHER" id="PTHR40469">
    <property type="entry name" value="SECRETED GLYCOSYL HYDROLASE"/>
    <property type="match status" value="1"/>
</dbReference>
<feature type="chain" id="PRO_5045718645" evidence="1">
    <location>
        <begin position="31"/>
        <end position="567"/>
    </location>
</feature>
<reference evidence="3 4" key="1">
    <citation type="submission" date="2021-03" db="EMBL/GenBank/DDBJ databases">
        <title>Sequencing the genomes of 1000 actinobacteria strains.</title>
        <authorList>
            <person name="Klenk H.-P."/>
        </authorList>
    </citation>
    <scope>NUCLEOTIDE SEQUENCE [LARGE SCALE GENOMIC DNA]</scope>
    <source>
        <strain evidence="3 4">DSM 46670</strain>
    </source>
</reference>
<dbReference type="SUPFAM" id="SSF50370">
    <property type="entry name" value="Ricin B-like lectins"/>
    <property type="match status" value="1"/>
</dbReference>
<keyword evidence="3" id="KW-0315">Glutamine amidotransferase</keyword>
<evidence type="ECO:0000259" key="2">
    <source>
        <dbReference type="SMART" id="SM00458"/>
    </source>
</evidence>
<feature type="domain" description="Ricin B lectin" evidence="2">
    <location>
        <begin position="444"/>
        <end position="567"/>
    </location>
</feature>
<comment type="caution">
    <text evidence="3">The sequence shown here is derived from an EMBL/GenBank/DDBJ whole genome shotgun (WGS) entry which is preliminary data.</text>
</comment>
<keyword evidence="4" id="KW-1185">Reference proteome</keyword>
<organism evidence="3 4">
    <name type="scientific">Kibdelosporangium banguiense</name>
    <dbReference type="NCBI Taxonomy" id="1365924"/>
    <lineage>
        <taxon>Bacteria</taxon>
        <taxon>Bacillati</taxon>
        <taxon>Actinomycetota</taxon>
        <taxon>Actinomycetes</taxon>
        <taxon>Pseudonocardiales</taxon>
        <taxon>Pseudonocardiaceae</taxon>
        <taxon>Kibdelosporangium</taxon>
    </lineage>
</organism>
<dbReference type="RefSeq" id="WP_245378612.1">
    <property type="nucleotide sequence ID" value="NZ_JAGINW010000001.1"/>
</dbReference>
<protein>
    <submittedName>
        <fullName evidence="3">Type 1 glutamine amidotransferase</fullName>
    </submittedName>
</protein>
<evidence type="ECO:0000256" key="1">
    <source>
        <dbReference type="SAM" id="SignalP"/>
    </source>
</evidence>
<keyword evidence="1" id="KW-0732">Signal</keyword>
<dbReference type="InterPro" id="IPR010496">
    <property type="entry name" value="AL/BT2_dom"/>
</dbReference>
<dbReference type="CDD" id="cd23451">
    <property type="entry name" value="beta-trefoil_Ricin_laminarinase"/>
    <property type="match status" value="1"/>
</dbReference>
<dbReference type="InterPro" id="IPR000772">
    <property type="entry name" value="Ricin_B_lectin"/>
</dbReference>
<feature type="signal peptide" evidence="1">
    <location>
        <begin position="1"/>
        <end position="30"/>
    </location>
</feature>
<dbReference type="PROSITE" id="PS50231">
    <property type="entry name" value="RICIN_B_LECTIN"/>
    <property type="match status" value="1"/>
</dbReference>
<dbReference type="EMBL" id="JAGINW010000001">
    <property type="protein sequence ID" value="MBP2328214.1"/>
    <property type="molecule type" value="Genomic_DNA"/>
</dbReference>
<dbReference type="Proteomes" id="UP001519332">
    <property type="component" value="Unassembled WGS sequence"/>
</dbReference>
<dbReference type="Pfam" id="PF06439">
    <property type="entry name" value="3keto-disac_hyd"/>
    <property type="match status" value="1"/>
</dbReference>
<dbReference type="SMART" id="SM00458">
    <property type="entry name" value="RICIN"/>
    <property type="match status" value="1"/>
</dbReference>
<evidence type="ECO:0000313" key="4">
    <source>
        <dbReference type="Proteomes" id="UP001519332"/>
    </source>
</evidence>
<dbReference type="Gene3D" id="3.40.50.880">
    <property type="match status" value="1"/>
</dbReference>